<protein>
    <submittedName>
        <fullName evidence="1">DUF3748 domain-containing protein</fullName>
    </submittedName>
</protein>
<evidence type="ECO:0000313" key="1">
    <source>
        <dbReference type="EMBL" id="RLZ08623.1"/>
    </source>
</evidence>
<dbReference type="InterPro" id="IPR022223">
    <property type="entry name" value="DUF3748"/>
</dbReference>
<dbReference type="OrthoDB" id="626010at2"/>
<dbReference type="Proteomes" id="UP000275348">
    <property type="component" value="Unassembled WGS sequence"/>
</dbReference>
<organism evidence="1 2">
    <name type="scientific">Faecalibacter macacae</name>
    <dbReference type="NCBI Taxonomy" id="1859289"/>
    <lineage>
        <taxon>Bacteria</taxon>
        <taxon>Pseudomonadati</taxon>
        <taxon>Bacteroidota</taxon>
        <taxon>Flavobacteriia</taxon>
        <taxon>Flavobacteriales</taxon>
        <taxon>Weeksellaceae</taxon>
        <taxon>Faecalibacter</taxon>
    </lineage>
</organism>
<dbReference type="Pfam" id="PF12566">
    <property type="entry name" value="DUF3748"/>
    <property type="match status" value="1"/>
</dbReference>
<evidence type="ECO:0000313" key="2">
    <source>
        <dbReference type="Proteomes" id="UP000275348"/>
    </source>
</evidence>
<keyword evidence="2" id="KW-1185">Reference proteome</keyword>
<proteinExistence type="predicted"/>
<name>A0A3L9M7W0_9FLAO</name>
<dbReference type="EMBL" id="RDOJ01000013">
    <property type="protein sequence ID" value="RLZ08623.1"/>
    <property type="molecule type" value="Genomic_DNA"/>
</dbReference>
<dbReference type="InterPro" id="IPR011042">
    <property type="entry name" value="6-blade_b-propeller_TolB-like"/>
</dbReference>
<dbReference type="Gene3D" id="2.120.10.30">
    <property type="entry name" value="TolB, C-terminal domain"/>
    <property type="match status" value="1"/>
</dbReference>
<comment type="caution">
    <text evidence="1">The sequence shown here is derived from an EMBL/GenBank/DDBJ whole genome shotgun (WGS) entry which is preliminary data.</text>
</comment>
<reference evidence="1 2" key="1">
    <citation type="submission" date="2018-10" db="EMBL/GenBank/DDBJ databases">
        <authorList>
            <person name="Chen X."/>
        </authorList>
    </citation>
    <scope>NUCLEOTIDE SEQUENCE [LARGE SCALE GENOMIC DNA]</scope>
    <source>
        <strain evidence="1 2">YIM 102668</strain>
    </source>
</reference>
<dbReference type="RefSeq" id="WP_121935053.1">
    <property type="nucleotide sequence ID" value="NZ_RDOJ01000013.1"/>
</dbReference>
<dbReference type="AlphaFoldDB" id="A0A3L9M7W0"/>
<gene>
    <name evidence="1" type="ORF">EAH69_09935</name>
</gene>
<dbReference type="SUPFAM" id="SSF82171">
    <property type="entry name" value="DPP6 N-terminal domain-like"/>
    <property type="match status" value="1"/>
</dbReference>
<sequence length="412" mass="46814">MEQPIQLTFGNYGHTLHHCQVFSPDNQWIVYDTRNDDTQIGTTTRIERVNVVTKEIEVLYEVENPNEFGPGVGAVTYSPTEDKVIFIHGLDNATKDKPYGIARRSAVAIDVSFPNVPIHLDARNVIEPYTKGALRGGTHSHSWHPNGELISFTYNDEVLADQNLPNERAVGVMFPQKVIVSSNNSKENFSGEMFSVIISKLVERAKNGSDEIEKAFDECWLGNKRELIFQGWVRDDDGNRKTEIFHALLPEDLTKSDNVILEGTKTQFPSVPKGVVIKRVTYTPKGISTFRHWLRSDSTGENIYFLMEDDNLCTNIFELNLNSYQIRQVTFHTSSIYSPINLSPDGQYLVYFCEDFLCYSSISDSSNIKVLDVDIALSGIPNFDKNGQFIYYNKYVEEKSASKFLQIFKIKV</sequence>
<accession>A0A3L9M7W0</accession>